<feature type="domain" description="Phytanoyl-CoA hydroxylase-interacting protein-like C-terminal" evidence="1">
    <location>
        <begin position="25"/>
        <end position="152"/>
    </location>
</feature>
<organism evidence="2 3">
    <name type="scientific">Pristionchus mayeri</name>
    <dbReference type="NCBI Taxonomy" id="1317129"/>
    <lineage>
        <taxon>Eukaryota</taxon>
        <taxon>Metazoa</taxon>
        <taxon>Ecdysozoa</taxon>
        <taxon>Nematoda</taxon>
        <taxon>Chromadorea</taxon>
        <taxon>Rhabditida</taxon>
        <taxon>Rhabditina</taxon>
        <taxon>Diplogasteromorpha</taxon>
        <taxon>Diplogasteroidea</taxon>
        <taxon>Neodiplogasteridae</taxon>
        <taxon>Pristionchus</taxon>
    </lineage>
</organism>
<gene>
    <name evidence="2" type="ORF">PMAYCL1PPCAC_22977</name>
</gene>
<accession>A0AAN5I580</accession>
<dbReference type="InterPro" id="IPR045545">
    <property type="entry name" value="PHYIP/PHIPL_C"/>
</dbReference>
<sequence>SDENKHAVENLEFEVRSQRSRVEQQVLLSNIMKLIEKEEENSMEITTIYRDVDLAHYPELIGPDNKLCGTLKPKQRTKSGHPTNIAFNRGGMIYFNTSNKKLYSFYGPHRITLSPYLIFGPNTILYFVDMHCYPTDTGAHYITLATAEKGSSLNK</sequence>
<evidence type="ECO:0000259" key="1">
    <source>
        <dbReference type="Pfam" id="PF19281"/>
    </source>
</evidence>
<dbReference type="AlphaFoldDB" id="A0AAN5I580"/>
<protein>
    <recommendedName>
        <fullName evidence="1">Phytanoyl-CoA hydroxylase-interacting protein-like C-terminal domain-containing protein</fullName>
    </recommendedName>
</protein>
<dbReference type="EMBL" id="BTRK01000005">
    <property type="protein sequence ID" value="GMR52782.1"/>
    <property type="molecule type" value="Genomic_DNA"/>
</dbReference>
<reference evidence="3" key="1">
    <citation type="submission" date="2022-10" db="EMBL/GenBank/DDBJ databases">
        <title>Genome assembly of Pristionchus species.</title>
        <authorList>
            <person name="Yoshida K."/>
            <person name="Sommer R.J."/>
        </authorList>
    </citation>
    <scope>NUCLEOTIDE SEQUENCE [LARGE SCALE GENOMIC DNA]</scope>
    <source>
        <strain evidence="3">RS5460</strain>
    </source>
</reference>
<dbReference type="Pfam" id="PF19281">
    <property type="entry name" value="PHYHIP_C"/>
    <property type="match status" value="1"/>
</dbReference>
<evidence type="ECO:0000313" key="3">
    <source>
        <dbReference type="Proteomes" id="UP001328107"/>
    </source>
</evidence>
<comment type="caution">
    <text evidence="2">The sequence shown here is derived from an EMBL/GenBank/DDBJ whole genome shotgun (WGS) entry which is preliminary data.</text>
</comment>
<proteinExistence type="predicted"/>
<feature type="non-terminal residue" evidence="2">
    <location>
        <position position="1"/>
    </location>
</feature>
<keyword evidence="3" id="KW-1185">Reference proteome</keyword>
<evidence type="ECO:0000313" key="2">
    <source>
        <dbReference type="EMBL" id="GMR52782.1"/>
    </source>
</evidence>
<name>A0AAN5I580_9BILA</name>
<dbReference type="Proteomes" id="UP001328107">
    <property type="component" value="Unassembled WGS sequence"/>
</dbReference>